<evidence type="ECO:0000313" key="2">
    <source>
        <dbReference type="Proteomes" id="UP001595998"/>
    </source>
</evidence>
<organism evidence="1 2">
    <name type="scientific">Deinococcus navajonensis</name>
    <dbReference type="NCBI Taxonomy" id="309884"/>
    <lineage>
        <taxon>Bacteria</taxon>
        <taxon>Thermotogati</taxon>
        <taxon>Deinococcota</taxon>
        <taxon>Deinococci</taxon>
        <taxon>Deinococcales</taxon>
        <taxon>Deinococcaceae</taxon>
        <taxon>Deinococcus</taxon>
    </lineage>
</organism>
<keyword evidence="2" id="KW-1185">Reference proteome</keyword>
<dbReference type="Proteomes" id="UP001595998">
    <property type="component" value="Unassembled WGS sequence"/>
</dbReference>
<evidence type="ECO:0000313" key="1">
    <source>
        <dbReference type="EMBL" id="MFC4428000.1"/>
    </source>
</evidence>
<name>A0ABV8XUN7_9DEIO</name>
<comment type="caution">
    <text evidence="1">The sequence shown here is derived from an EMBL/GenBank/DDBJ whole genome shotgun (WGS) entry which is preliminary data.</text>
</comment>
<protein>
    <submittedName>
        <fullName evidence="1">Uncharacterized protein</fullName>
    </submittedName>
</protein>
<accession>A0ABV8XUN7</accession>
<dbReference type="RefSeq" id="WP_380042109.1">
    <property type="nucleotide sequence ID" value="NZ_JBHSEH010000028.1"/>
</dbReference>
<gene>
    <name evidence="1" type="ORF">ACFOZ9_17480</name>
</gene>
<reference evidence="2" key="1">
    <citation type="journal article" date="2019" name="Int. J. Syst. Evol. Microbiol.">
        <title>The Global Catalogue of Microorganisms (GCM) 10K type strain sequencing project: providing services to taxonomists for standard genome sequencing and annotation.</title>
        <authorList>
            <consortium name="The Broad Institute Genomics Platform"/>
            <consortium name="The Broad Institute Genome Sequencing Center for Infectious Disease"/>
            <person name="Wu L."/>
            <person name="Ma J."/>
        </authorList>
    </citation>
    <scope>NUCLEOTIDE SEQUENCE [LARGE SCALE GENOMIC DNA]</scope>
    <source>
        <strain evidence="2">CCUG 56029</strain>
    </source>
</reference>
<dbReference type="EMBL" id="JBHSEH010000028">
    <property type="protein sequence ID" value="MFC4428000.1"/>
    <property type="molecule type" value="Genomic_DNA"/>
</dbReference>
<sequence>MTADRSTRVYLAGLKKPLKLQGLTPEELAKLRSLAASQSGSWEHTDPEGTSITIYARHIQAIESKGTGAGH</sequence>
<proteinExistence type="predicted"/>